<protein>
    <recommendedName>
        <fullName evidence="6">Metallo-beta-lactamase domain-containing protein</fullName>
    </recommendedName>
</protein>
<dbReference type="SMART" id="SM00849">
    <property type="entry name" value="Lactamase_B"/>
    <property type="match status" value="1"/>
</dbReference>
<evidence type="ECO:0000259" key="6">
    <source>
        <dbReference type="SMART" id="SM00849"/>
    </source>
</evidence>
<dbReference type="GO" id="GO:0016787">
    <property type="term" value="F:hydrolase activity"/>
    <property type="evidence" value="ECO:0007669"/>
    <property type="project" value="UniProtKB-KW"/>
</dbReference>
<dbReference type="Pfam" id="PF00753">
    <property type="entry name" value="Lactamase_B"/>
    <property type="match status" value="1"/>
</dbReference>
<name>A0A8H9MC55_9PSEU</name>
<evidence type="ECO:0000313" key="8">
    <source>
        <dbReference type="Proteomes" id="UP000658656"/>
    </source>
</evidence>
<organism evidence="7 8">
    <name type="scientific">Amycolatopsis bartoniae</name>
    <dbReference type="NCBI Taxonomy" id="941986"/>
    <lineage>
        <taxon>Bacteria</taxon>
        <taxon>Bacillati</taxon>
        <taxon>Actinomycetota</taxon>
        <taxon>Actinomycetes</taxon>
        <taxon>Pseudonocardiales</taxon>
        <taxon>Pseudonocardiaceae</taxon>
        <taxon>Amycolatopsis</taxon>
    </lineage>
</organism>
<dbReference type="AlphaFoldDB" id="A0A8H9MC55"/>
<accession>A0A8H9MC55</accession>
<reference evidence="7" key="1">
    <citation type="journal article" date="2014" name="Int. J. Syst. Evol. Microbiol.">
        <title>Complete genome sequence of Corynebacterium casei LMG S-19264T (=DSM 44701T), isolated from a smear-ripened cheese.</title>
        <authorList>
            <consortium name="US DOE Joint Genome Institute (JGI-PGF)"/>
            <person name="Walter F."/>
            <person name="Albersmeier A."/>
            <person name="Kalinowski J."/>
            <person name="Ruckert C."/>
        </authorList>
    </citation>
    <scope>NUCLEOTIDE SEQUENCE</scope>
    <source>
        <strain evidence="7">CGMCC 4.7679</strain>
    </source>
</reference>
<dbReference type="Gene3D" id="3.60.15.10">
    <property type="entry name" value="Ribonuclease Z/Hydroxyacylglutathione hydrolase-like"/>
    <property type="match status" value="1"/>
</dbReference>
<evidence type="ECO:0000256" key="2">
    <source>
        <dbReference type="ARBA" id="ARBA00007749"/>
    </source>
</evidence>
<comment type="similarity">
    <text evidence="2">Belongs to the metallo-beta-lactamase superfamily.</text>
</comment>
<dbReference type="Proteomes" id="UP000658656">
    <property type="component" value="Unassembled WGS sequence"/>
</dbReference>
<comment type="cofactor">
    <cofactor evidence="1">
        <name>Zn(2+)</name>
        <dbReference type="ChEBI" id="CHEBI:29105"/>
    </cofactor>
</comment>
<evidence type="ECO:0000256" key="1">
    <source>
        <dbReference type="ARBA" id="ARBA00001947"/>
    </source>
</evidence>
<sequence>MGSPGTVRSADSPRRVSTIVVDTGFGAGEAARRGRSVTRSVADGLRAVGVDHARVTDVILTHLHWDHAGNLGLFGSARFHLSEQELRFAVGRAMTDPARSHGYRASDVAGAARLLREGRVRFTGEDEELFPGISVHLVGGHTAGTQVVRIATRRGPVVLASDAAHFYANLSEKRVFPVTDDAATLLGVYAHRLPALVGSTLDIVPGHDPLVLRRYRPAQPRLRGWVARLDQPSTRG</sequence>
<dbReference type="InterPro" id="IPR051013">
    <property type="entry name" value="MBL_superfamily_lactonases"/>
</dbReference>
<dbReference type="CDD" id="cd07729">
    <property type="entry name" value="AHL_lactonase_MBL-fold"/>
    <property type="match status" value="1"/>
</dbReference>
<dbReference type="EMBL" id="BNAV01000008">
    <property type="protein sequence ID" value="GHF69725.1"/>
    <property type="molecule type" value="Genomic_DNA"/>
</dbReference>
<comment type="caution">
    <text evidence="7">The sequence shown here is derived from an EMBL/GenBank/DDBJ whole genome shotgun (WGS) entry which is preliminary data.</text>
</comment>
<dbReference type="OrthoDB" id="3196337at2"/>
<keyword evidence="3" id="KW-0479">Metal-binding</keyword>
<evidence type="ECO:0000313" key="7">
    <source>
        <dbReference type="EMBL" id="GHF69725.1"/>
    </source>
</evidence>
<dbReference type="InterPro" id="IPR001279">
    <property type="entry name" value="Metallo-B-lactamas"/>
</dbReference>
<evidence type="ECO:0000256" key="5">
    <source>
        <dbReference type="ARBA" id="ARBA00022833"/>
    </source>
</evidence>
<keyword evidence="8" id="KW-1185">Reference proteome</keyword>
<dbReference type="SUPFAM" id="SSF56281">
    <property type="entry name" value="Metallo-hydrolase/oxidoreductase"/>
    <property type="match status" value="1"/>
</dbReference>
<proteinExistence type="inferred from homology"/>
<evidence type="ECO:0000256" key="4">
    <source>
        <dbReference type="ARBA" id="ARBA00022801"/>
    </source>
</evidence>
<feature type="domain" description="Metallo-beta-lactamase" evidence="6">
    <location>
        <begin position="1"/>
        <end position="207"/>
    </location>
</feature>
<dbReference type="PANTHER" id="PTHR42978:SF7">
    <property type="entry name" value="METALLO-HYDROLASE RV2300C-RELATED"/>
    <property type="match status" value="1"/>
</dbReference>
<gene>
    <name evidence="7" type="ORF">GCM10017566_49290</name>
</gene>
<reference evidence="7" key="2">
    <citation type="submission" date="2020-09" db="EMBL/GenBank/DDBJ databases">
        <authorList>
            <person name="Sun Q."/>
            <person name="Zhou Y."/>
        </authorList>
    </citation>
    <scope>NUCLEOTIDE SEQUENCE</scope>
    <source>
        <strain evidence="7">CGMCC 4.7679</strain>
    </source>
</reference>
<dbReference type="PANTHER" id="PTHR42978">
    <property type="entry name" value="QUORUM-QUENCHING LACTONASE YTNP-RELATED-RELATED"/>
    <property type="match status" value="1"/>
</dbReference>
<keyword evidence="4" id="KW-0378">Hydrolase</keyword>
<dbReference type="InterPro" id="IPR036866">
    <property type="entry name" value="RibonucZ/Hydroxyglut_hydro"/>
</dbReference>
<evidence type="ECO:0000256" key="3">
    <source>
        <dbReference type="ARBA" id="ARBA00022723"/>
    </source>
</evidence>
<dbReference type="GO" id="GO:0046872">
    <property type="term" value="F:metal ion binding"/>
    <property type="evidence" value="ECO:0007669"/>
    <property type="project" value="UniProtKB-KW"/>
</dbReference>
<keyword evidence="5" id="KW-0862">Zinc</keyword>